<dbReference type="Proteomes" id="UP000307874">
    <property type="component" value="Unassembled WGS sequence"/>
</dbReference>
<name>A0A5C4JSJ5_9HYPH</name>
<keyword evidence="5" id="KW-1185">Reference proteome</keyword>
<dbReference type="EMBL" id="VCLB01000004">
    <property type="protein sequence ID" value="TNB48383.1"/>
    <property type="molecule type" value="Genomic_DNA"/>
</dbReference>
<evidence type="ECO:0008006" key="6">
    <source>
        <dbReference type="Google" id="ProtNLM"/>
    </source>
</evidence>
<sequence length="350" mass="35587">MATRSKAIEAVLSAACVADALGAATECMHPDEIFRIFGGPVTTFRTPPERSPFAKGLAPGRLTDDATQMLAMAKRIIGLERAPVSADAIAGFIDWSHDEEMFQRFAGPTTRIAVEAMRAGAPAEAVATPEAYSCMFGTSNGGAMRAPTAGCAAAGNLSEAVRIACLMSAPTHNTQIAYAGASAVAGAIAVGLSPGRSMTIVDAALEGARLGEVEAHRSGRIVGGAGVARRIEMAVEIGIRYKADIETARAELIEVIGNGVAMSEAVPHAFGLVAAADGDPWMAIVAAVNGGNDSDTIAMIAGSVAAAWNGAAGIPLALIEEVSAVNGLDLARIAEGLATFNEKVIAGEQG</sequence>
<protein>
    <recommendedName>
        <fullName evidence="6">ADP-ribosylglycohydrolase</fullName>
    </recommendedName>
</protein>
<feature type="binding site" evidence="3">
    <location>
        <position position="296"/>
    </location>
    <ligand>
        <name>Mg(2+)</name>
        <dbReference type="ChEBI" id="CHEBI:18420"/>
        <label>1</label>
    </ligand>
</feature>
<comment type="cofactor">
    <cofactor evidence="3">
        <name>Mg(2+)</name>
        <dbReference type="ChEBI" id="CHEBI:18420"/>
    </cofactor>
    <text evidence="3">Binds 2 magnesium ions per subunit.</text>
</comment>
<evidence type="ECO:0000313" key="5">
    <source>
        <dbReference type="Proteomes" id="UP000307874"/>
    </source>
</evidence>
<keyword evidence="2" id="KW-0378">Hydrolase</keyword>
<feature type="binding site" evidence="3">
    <location>
        <position position="64"/>
    </location>
    <ligand>
        <name>Mg(2+)</name>
        <dbReference type="ChEBI" id="CHEBI:18420"/>
        <label>1</label>
    </ligand>
</feature>
<dbReference type="PANTHER" id="PTHR16222:SF24">
    <property type="entry name" value="ADP-RIBOSYLHYDROLASE ARH3"/>
    <property type="match status" value="1"/>
</dbReference>
<organism evidence="4 5">
    <name type="scientific">Martelella lutilitoris</name>
    <dbReference type="NCBI Taxonomy" id="2583532"/>
    <lineage>
        <taxon>Bacteria</taxon>
        <taxon>Pseudomonadati</taxon>
        <taxon>Pseudomonadota</taxon>
        <taxon>Alphaproteobacteria</taxon>
        <taxon>Hyphomicrobiales</taxon>
        <taxon>Aurantimonadaceae</taxon>
        <taxon>Martelella</taxon>
    </lineage>
</organism>
<feature type="binding site" evidence="3">
    <location>
        <position position="63"/>
    </location>
    <ligand>
        <name>Mg(2+)</name>
        <dbReference type="ChEBI" id="CHEBI:18420"/>
        <label>1</label>
    </ligand>
</feature>
<evidence type="ECO:0000313" key="4">
    <source>
        <dbReference type="EMBL" id="TNB48383.1"/>
    </source>
</evidence>
<keyword evidence="3" id="KW-0479">Metal-binding</keyword>
<dbReference type="OrthoDB" id="9798107at2"/>
<dbReference type="GO" id="GO:0046872">
    <property type="term" value="F:metal ion binding"/>
    <property type="evidence" value="ECO:0007669"/>
    <property type="project" value="UniProtKB-KW"/>
</dbReference>
<feature type="binding site" evidence="3">
    <location>
        <position position="293"/>
    </location>
    <ligand>
        <name>Mg(2+)</name>
        <dbReference type="ChEBI" id="CHEBI:18420"/>
        <label>1</label>
    </ligand>
</feature>
<evidence type="ECO:0000256" key="2">
    <source>
        <dbReference type="ARBA" id="ARBA00022801"/>
    </source>
</evidence>
<dbReference type="SUPFAM" id="SSF101478">
    <property type="entry name" value="ADP-ribosylglycohydrolase"/>
    <property type="match status" value="1"/>
</dbReference>
<evidence type="ECO:0000256" key="3">
    <source>
        <dbReference type="PIRSR" id="PIRSR605502-1"/>
    </source>
</evidence>
<comment type="similarity">
    <text evidence="1">Belongs to the ADP-ribosylglycohydrolase family.</text>
</comment>
<proteinExistence type="inferred from homology"/>
<dbReference type="GO" id="GO:0016787">
    <property type="term" value="F:hydrolase activity"/>
    <property type="evidence" value="ECO:0007669"/>
    <property type="project" value="UniProtKB-KW"/>
</dbReference>
<dbReference type="Gene3D" id="1.10.4080.10">
    <property type="entry name" value="ADP-ribosylation/Crystallin J1"/>
    <property type="match status" value="1"/>
</dbReference>
<dbReference type="InterPro" id="IPR036705">
    <property type="entry name" value="Ribosyl_crysJ1_sf"/>
</dbReference>
<dbReference type="Pfam" id="PF03747">
    <property type="entry name" value="ADP_ribosyl_GH"/>
    <property type="match status" value="1"/>
</dbReference>
<feature type="binding site" evidence="3">
    <location>
        <position position="65"/>
    </location>
    <ligand>
        <name>Mg(2+)</name>
        <dbReference type="ChEBI" id="CHEBI:18420"/>
        <label>1</label>
    </ligand>
</feature>
<dbReference type="InterPro" id="IPR050792">
    <property type="entry name" value="ADP-ribosylglycohydrolase"/>
</dbReference>
<feature type="binding site" evidence="3">
    <location>
        <position position="295"/>
    </location>
    <ligand>
        <name>Mg(2+)</name>
        <dbReference type="ChEBI" id="CHEBI:18420"/>
        <label>1</label>
    </ligand>
</feature>
<comment type="caution">
    <text evidence="4">The sequence shown here is derived from an EMBL/GenBank/DDBJ whole genome shotgun (WGS) entry which is preliminary data.</text>
</comment>
<dbReference type="InterPro" id="IPR005502">
    <property type="entry name" value="Ribosyl_crysJ1"/>
</dbReference>
<dbReference type="RefSeq" id="WP_138748083.1">
    <property type="nucleotide sequence ID" value="NZ_VCLB01000004.1"/>
</dbReference>
<reference evidence="4 5" key="2">
    <citation type="submission" date="2019-06" db="EMBL/GenBank/DDBJ databases">
        <title>Martelella lutilitoris sp. nov., isolated from a tidal mudflat.</title>
        <authorList>
            <person name="Kim Y.-J."/>
        </authorList>
    </citation>
    <scope>NUCLEOTIDE SEQUENCE [LARGE SCALE GENOMIC DNA]</scope>
    <source>
        <strain evidence="4 5">GH2-6</strain>
    </source>
</reference>
<dbReference type="AlphaFoldDB" id="A0A5C4JSJ5"/>
<gene>
    <name evidence="4" type="ORF">FF124_08630</name>
</gene>
<keyword evidence="3" id="KW-0460">Magnesium</keyword>
<evidence type="ECO:0000256" key="1">
    <source>
        <dbReference type="ARBA" id="ARBA00010702"/>
    </source>
</evidence>
<accession>A0A5C4JSJ5</accession>
<dbReference type="PANTHER" id="PTHR16222">
    <property type="entry name" value="ADP-RIBOSYLGLYCOHYDROLASE"/>
    <property type="match status" value="1"/>
</dbReference>
<reference evidence="4 5" key="1">
    <citation type="submission" date="2019-05" db="EMBL/GenBank/DDBJ databases">
        <authorList>
            <person name="Lee S.D."/>
        </authorList>
    </citation>
    <scope>NUCLEOTIDE SEQUENCE [LARGE SCALE GENOMIC DNA]</scope>
    <source>
        <strain evidence="4 5">GH2-6</strain>
    </source>
</reference>